<organism evidence="2 3">
    <name type="scientific">Nocardia cerradoensis</name>
    <dbReference type="NCBI Taxonomy" id="85688"/>
    <lineage>
        <taxon>Bacteria</taxon>
        <taxon>Bacillati</taxon>
        <taxon>Actinomycetota</taxon>
        <taxon>Actinomycetes</taxon>
        <taxon>Mycobacteriales</taxon>
        <taxon>Nocardiaceae</taxon>
        <taxon>Nocardia</taxon>
    </lineage>
</organism>
<evidence type="ECO:0000313" key="3">
    <source>
        <dbReference type="Proteomes" id="UP000215506"/>
    </source>
</evidence>
<dbReference type="RefSeq" id="WP_094028517.1">
    <property type="nucleotide sequence ID" value="NZ_NGAF01000156.1"/>
</dbReference>
<evidence type="ECO:0008006" key="4">
    <source>
        <dbReference type="Google" id="ProtNLM"/>
    </source>
</evidence>
<name>A0A231GSJ8_9NOCA</name>
<feature type="region of interest" description="Disordered" evidence="1">
    <location>
        <begin position="1"/>
        <end position="22"/>
    </location>
</feature>
<dbReference type="EMBL" id="NGAF01000156">
    <property type="protein sequence ID" value="OXR39610.1"/>
    <property type="molecule type" value="Genomic_DNA"/>
</dbReference>
<reference evidence="2 3" key="1">
    <citation type="submission" date="2017-07" db="EMBL/GenBank/DDBJ databases">
        <title>First draft Genome Sequence of Nocardia cerradoensis isolated from human infection.</title>
        <authorList>
            <person name="Carrasco G."/>
        </authorList>
    </citation>
    <scope>NUCLEOTIDE SEQUENCE [LARGE SCALE GENOMIC DNA]</scope>
    <source>
        <strain evidence="2 3">CNM20130759</strain>
    </source>
</reference>
<proteinExistence type="predicted"/>
<feature type="compositionally biased region" description="Polar residues" evidence="1">
    <location>
        <begin position="1"/>
        <end position="18"/>
    </location>
</feature>
<evidence type="ECO:0000313" key="2">
    <source>
        <dbReference type="EMBL" id="OXR39610.1"/>
    </source>
</evidence>
<accession>A0A231GSJ8</accession>
<keyword evidence="3" id="KW-1185">Reference proteome</keyword>
<sequence length="61" mass="6675">MSTSSIGDSIETSNTGSQGDAEKLFGTIDSEVLRRWLADDDELAVLDIRPALLLHDFRPQA</sequence>
<protein>
    <recommendedName>
        <fullName evidence="4">Thiosulfate sulfurtransferase</fullName>
    </recommendedName>
</protein>
<comment type="caution">
    <text evidence="2">The sequence shown here is derived from an EMBL/GenBank/DDBJ whole genome shotgun (WGS) entry which is preliminary data.</text>
</comment>
<dbReference type="Proteomes" id="UP000215506">
    <property type="component" value="Unassembled WGS sequence"/>
</dbReference>
<gene>
    <name evidence="2" type="ORF">B7C42_08322</name>
</gene>
<dbReference type="AlphaFoldDB" id="A0A231GSJ8"/>
<evidence type="ECO:0000256" key="1">
    <source>
        <dbReference type="SAM" id="MobiDB-lite"/>
    </source>
</evidence>